<proteinExistence type="predicted"/>
<dbReference type="EMBL" id="JACHMN010000002">
    <property type="protein sequence ID" value="MBB5869057.1"/>
    <property type="molecule type" value="Genomic_DNA"/>
</dbReference>
<dbReference type="RefSeq" id="WP_184835441.1">
    <property type="nucleotide sequence ID" value="NZ_JACHMN010000002.1"/>
</dbReference>
<organism evidence="3 4">
    <name type="scientific">Allocatelliglobosispora scoriae</name>
    <dbReference type="NCBI Taxonomy" id="643052"/>
    <lineage>
        <taxon>Bacteria</taxon>
        <taxon>Bacillati</taxon>
        <taxon>Actinomycetota</taxon>
        <taxon>Actinomycetes</taxon>
        <taxon>Micromonosporales</taxon>
        <taxon>Micromonosporaceae</taxon>
        <taxon>Allocatelliglobosispora</taxon>
    </lineage>
</organism>
<dbReference type="SUPFAM" id="SSF48452">
    <property type="entry name" value="TPR-like"/>
    <property type="match status" value="2"/>
</dbReference>
<dbReference type="SMART" id="SM00530">
    <property type="entry name" value="HTH_XRE"/>
    <property type="match status" value="1"/>
</dbReference>
<dbReference type="InterPro" id="IPR001387">
    <property type="entry name" value="Cro/C1-type_HTH"/>
</dbReference>
<dbReference type="PANTHER" id="PTHR46797:SF1">
    <property type="entry name" value="METHYLPHOSPHONATE SYNTHASE"/>
    <property type="match status" value="1"/>
</dbReference>
<dbReference type="Pfam" id="PF13432">
    <property type="entry name" value="TPR_16"/>
    <property type="match status" value="1"/>
</dbReference>
<feature type="domain" description="HTH cro/C1-type" evidence="2">
    <location>
        <begin position="16"/>
        <end position="69"/>
    </location>
</feature>
<dbReference type="GO" id="GO:0003677">
    <property type="term" value="F:DNA binding"/>
    <property type="evidence" value="ECO:0007669"/>
    <property type="project" value="UniProtKB-KW"/>
</dbReference>
<dbReference type="Pfam" id="PF13424">
    <property type="entry name" value="TPR_12"/>
    <property type="match status" value="1"/>
</dbReference>
<dbReference type="GO" id="GO:0005829">
    <property type="term" value="C:cytosol"/>
    <property type="evidence" value="ECO:0007669"/>
    <property type="project" value="TreeGrafter"/>
</dbReference>
<evidence type="ECO:0000256" key="1">
    <source>
        <dbReference type="ARBA" id="ARBA00023125"/>
    </source>
</evidence>
<comment type="caution">
    <text evidence="3">The sequence shown here is derived from an EMBL/GenBank/DDBJ whole genome shotgun (WGS) entry which is preliminary data.</text>
</comment>
<name>A0A841BIW2_9ACTN</name>
<dbReference type="InterPro" id="IPR010982">
    <property type="entry name" value="Lambda_DNA-bd_dom_sf"/>
</dbReference>
<evidence type="ECO:0000313" key="3">
    <source>
        <dbReference type="EMBL" id="MBB5869057.1"/>
    </source>
</evidence>
<dbReference type="CDD" id="cd00093">
    <property type="entry name" value="HTH_XRE"/>
    <property type="match status" value="1"/>
</dbReference>
<dbReference type="SUPFAM" id="SSF47413">
    <property type="entry name" value="lambda repressor-like DNA-binding domains"/>
    <property type="match status" value="1"/>
</dbReference>
<dbReference type="InterPro" id="IPR011990">
    <property type="entry name" value="TPR-like_helical_dom_sf"/>
</dbReference>
<dbReference type="Pfam" id="PF01381">
    <property type="entry name" value="HTH_3"/>
    <property type="match status" value="1"/>
</dbReference>
<dbReference type="Gene3D" id="1.25.40.10">
    <property type="entry name" value="Tetratricopeptide repeat domain"/>
    <property type="match status" value="2"/>
</dbReference>
<dbReference type="InterPro" id="IPR050807">
    <property type="entry name" value="TransReg_Diox_bact_type"/>
</dbReference>
<dbReference type="Proteomes" id="UP000587527">
    <property type="component" value="Unassembled WGS sequence"/>
</dbReference>
<dbReference type="GO" id="GO:0003700">
    <property type="term" value="F:DNA-binding transcription factor activity"/>
    <property type="evidence" value="ECO:0007669"/>
    <property type="project" value="TreeGrafter"/>
</dbReference>
<reference evidence="3 4" key="1">
    <citation type="submission" date="2020-08" db="EMBL/GenBank/DDBJ databases">
        <title>Sequencing the genomes of 1000 actinobacteria strains.</title>
        <authorList>
            <person name="Klenk H.-P."/>
        </authorList>
    </citation>
    <scope>NUCLEOTIDE SEQUENCE [LARGE SCALE GENOMIC DNA]</scope>
    <source>
        <strain evidence="3 4">DSM 45362</strain>
    </source>
</reference>
<protein>
    <submittedName>
        <fullName evidence="3">Tetratricopeptide (TPR) repeat protein</fullName>
    </submittedName>
</protein>
<evidence type="ECO:0000313" key="4">
    <source>
        <dbReference type="Proteomes" id="UP000587527"/>
    </source>
</evidence>
<dbReference type="PANTHER" id="PTHR46797">
    <property type="entry name" value="HTH-TYPE TRANSCRIPTIONAL REGULATOR"/>
    <property type="match status" value="1"/>
</dbReference>
<evidence type="ECO:0000259" key="2">
    <source>
        <dbReference type="PROSITE" id="PS50943"/>
    </source>
</evidence>
<accession>A0A841BIW2</accession>
<keyword evidence="4" id="KW-1185">Reference proteome</keyword>
<dbReference type="Gene3D" id="1.10.260.40">
    <property type="entry name" value="lambda repressor-like DNA-binding domains"/>
    <property type="match status" value="1"/>
</dbReference>
<gene>
    <name evidence="3" type="ORF">F4553_002436</name>
</gene>
<keyword evidence="1" id="KW-0238">DNA-binding</keyword>
<dbReference type="PROSITE" id="PS50943">
    <property type="entry name" value="HTH_CROC1"/>
    <property type="match status" value="1"/>
</dbReference>
<dbReference type="AlphaFoldDB" id="A0A841BIW2"/>
<sequence length="452" mass="48198">MSQPSQSTSAEFPRRLRALRTARGITQRQLAGDNLSVSYVSLLETGRRSPGPEVLQQLADRLSCSVEELRGDIETSATRPAALAVRFGQLALESGRAEEALDHFGTVLRTTDLDPLLRSDARIGAARALEAAGRLEEAARAYETLVQEAIDAPTYLASLGVVLSWCGCLFELGQLNRVVEVGVGAMQQFDRLDAWDSDGAIQLLATVASAHFELGDVGQAERLLQEGLARANRMHSPRARASVLWNASQIASERGRHREALDLAEEALAYFRHGSDRRSTARLLGAYGYLLLRQDPPRPVEAKEALQEALAGLTDSGRGFDRGSILVEISRSHLMIGDPSSAVDAARQSLVEAGPEATLQGAQARTALGAALAAIGDADGATVEFARAAEELGRIHANREAARAWAELGNVLAEAGDAHGAVRAFRHATAELHLVQRHQSTAPASPAPLAAG</sequence>